<comment type="subcellular location">
    <subcellularLocation>
        <location evidence="1">Membrane</location>
        <topology evidence="1">Multi-pass membrane protein</topology>
    </subcellularLocation>
</comment>
<dbReference type="Pfam" id="PF07690">
    <property type="entry name" value="MFS_1"/>
    <property type="match status" value="1"/>
</dbReference>
<dbReference type="PANTHER" id="PTHR23514">
    <property type="entry name" value="BYPASS OF STOP CODON PROTEIN 6"/>
    <property type="match status" value="1"/>
</dbReference>
<dbReference type="Gene3D" id="1.20.1250.20">
    <property type="entry name" value="MFS general substrate transporter like domains"/>
    <property type="match status" value="2"/>
</dbReference>
<dbReference type="InterPro" id="IPR051788">
    <property type="entry name" value="MFS_Transporter"/>
</dbReference>
<dbReference type="Proteomes" id="UP000494115">
    <property type="component" value="Unassembled WGS sequence"/>
</dbReference>
<proteinExistence type="predicted"/>
<reference evidence="7 8" key="1">
    <citation type="submission" date="2020-04" db="EMBL/GenBank/DDBJ databases">
        <authorList>
            <person name="De Canck E."/>
        </authorList>
    </citation>
    <scope>NUCLEOTIDE SEQUENCE [LARGE SCALE GENOMIC DNA]</scope>
    <source>
        <strain evidence="7 8">LMG 28138</strain>
    </source>
</reference>
<dbReference type="GO" id="GO:0022857">
    <property type="term" value="F:transmembrane transporter activity"/>
    <property type="evidence" value="ECO:0007669"/>
    <property type="project" value="InterPro"/>
</dbReference>
<feature type="transmembrane region" description="Helical" evidence="5">
    <location>
        <begin position="152"/>
        <end position="173"/>
    </location>
</feature>
<evidence type="ECO:0000313" key="8">
    <source>
        <dbReference type="Proteomes" id="UP000494115"/>
    </source>
</evidence>
<keyword evidence="4 5" id="KW-0472">Membrane</keyword>
<feature type="transmembrane region" description="Helical" evidence="5">
    <location>
        <begin position="57"/>
        <end position="77"/>
    </location>
</feature>
<keyword evidence="3 5" id="KW-1133">Transmembrane helix</keyword>
<dbReference type="InterPro" id="IPR011701">
    <property type="entry name" value="MFS"/>
</dbReference>
<dbReference type="EMBL" id="CADIKM010000003">
    <property type="protein sequence ID" value="CAB3779517.1"/>
    <property type="molecule type" value="Genomic_DNA"/>
</dbReference>
<dbReference type="PROSITE" id="PS50850">
    <property type="entry name" value="MFS"/>
    <property type="match status" value="1"/>
</dbReference>
<dbReference type="InterPro" id="IPR020846">
    <property type="entry name" value="MFS_dom"/>
</dbReference>
<organism evidence="7 8">
    <name type="scientific">Pararobbsia alpina</name>
    <dbReference type="NCBI Taxonomy" id="621374"/>
    <lineage>
        <taxon>Bacteria</taxon>
        <taxon>Pseudomonadati</taxon>
        <taxon>Pseudomonadota</taxon>
        <taxon>Betaproteobacteria</taxon>
        <taxon>Burkholderiales</taxon>
        <taxon>Burkholderiaceae</taxon>
        <taxon>Pararobbsia</taxon>
    </lineage>
</organism>
<feature type="transmembrane region" description="Helical" evidence="5">
    <location>
        <begin position="25"/>
        <end position="45"/>
    </location>
</feature>
<gene>
    <name evidence="7" type="primary">ybjJ_2</name>
    <name evidence="7" type="ORF">LMG28138_00835</name>
</gene>
<accession>A0A6S7B6U1</accession>
<keyword evidence="8" id="KW-1185">Reference proteome</keyword>
<feature type="transmembrane region" description="Helical" evidence="5">
    <location>
        <begin position="287"/>
        <end position="320"/>
    </location>
</feature>
<feature type="transmembrane region" description="Helical" evidence="5">
    <location>
        <begin position="179"/>
        <end position="199"/>
    </location>
</feature>
<dbReference type="PANTHER" id="PTHR23514:SF13">
    <property type="entry name" value="INNER MEMBRANE PROTEIN YBJJ"/>
    <property type="match status" value="1"/>
</dbReference>
<dbReference type="RefSeq" id="WP_246256978.1">
    <property type="nucleotide sequence ID" value="NZ_CADIKM010000003.1"/>
</dbReference>
<feature type="transmembrane region" description="Helical" evidence="5">
    <location>
        <begin position="340"/>
        <end position="366"/>
    </location>
</feature>
<evidence type="ECO:0000259" key="6">
    <source>
        <dbReference type="PROSITE" id="PS50850"/>
    </source>
</evidence>
<feature type="domain" description="Major facilitator superfamily (MFS) profile" evidence="6">
    <location>
        <begin position="23"/>
        <end position="401"/>
    </location>
</feature>
<feature type="transmembrane region" description="Helical" evidence="5">
    <location>
        <begin position="373"/>
        <end position="393"/>
    </location>
</feature>
<dbReference type="SUPFAM" id="SSF103473">
    <property type="entry name" value="MFS general substrate transporter"/>
    <property type="match status" value="1"/>
</dbReference>
<evidence type="ECO:0000256" key="3">
    <source>
        <dbReference type="ARBA" id="ARBA00022989"/>
    </source>
</evidence>
<keyword evidence="2 5" id="KW-0812">Transmembrane</keyword>
<feature type="transmembrane region" description="Helical" evidence="5">
    <location>
        <begin position="89"/>
        <end position="107"/>
    </location>
</feature>
<dbReference type="InterPro" id="IPR036259">
    <property type="entry name" value="MFS_trans_sf"/>
</dbReference>
<name>A0A6S7B6U1_9BURK</name>
<sequence>MTGRPTSSTSPHDPDSINTPARERVATLGVFLANGVGIGAWAASIPRIKEHLALSDSALGLALLAFAAGAIVAMPLAGRIALRFGTPRSTLCAALFFVVLLGLPGYAPSLPVAMIALFLLGMSNGSTDVLMNGHASYIETRGGKPIMSSFHAAWSVGGLIGAALGGFIASSGLSVGAGLALPATLVALIVISSATIGLRPGFEAPPTHHEKIPFTFRNRALLLLGAVACLSMVTEGAVTDWSGVYLRNVAHGTAAQAATGYAAFALAMTVCRLVGDLVVRRLGQQKTMWIGGGIAALGFVLVIAFPTIVVACIGYALIGIGVSNLVPIIFSAAGRTGPTASIGVSMTATAGYAGFLVGPPVIGFIADQLSLRFAFGLLFLASIAVAVIGGRVVGATPPVTEAAGRGGNPKTTPTPAR</sequence>
<dbReference type="CDD" id="cd17393">
    <property type="entry name" value="MFS_MosC_like"/>
    <property type="match status" value="1"/>
</dbReference>
<evidence type="ECO:0000256" key="2">
    <source>
        <dbReference type="ARBA" id="ARBA00022692"/>
    </source>
</evidence>
<protein>
    <submittedName>
        <fullName evidence="7">Inner membrane protein YbjJ</fullName>
    </submittedName>
</protein>
<evidence type="ECO:0000256" key="4">
    <source>
        <dbReference type="ARBA" id="ARBA00023136"/>
    </source>
</evidence>
<feature type="transmembrane region" description="Helical" evidence="5">
    <location>
        <begin position="258"/>
        <end position="275"/>
    </location>
</feature>
<evidence type="ECO:0000256" key="1">
    <source>
        <dbReference type="ARBA" id="ARBA00004141"/>
    </source>
</evidence>
<evidence type="ECO:0000313" key="7">
    <source>
        <dbReference type="EMBL" id="CAB3779517.1"/>
    </source>
</evidence>
<dbReference type="AlphaFoldDB" id="A0A6S7B6U1"/>
<dbReference type="GO" id="GO:0016020">
    <property type="term" value="C:membrane"/>
    <property type="evidence" value="ECO:0007669"/>
    <property type="project" value="UniProtKB-SubCell"/>
</dbReference>
<evidence type="ECO:0000256" key="5">
    <source>
        <dbReference type="SAM" id="Phobius"/>
    </source>
</evidence>